<dbReference type="PANTHER" id="PTHR40661">
    <property type="match status" value="1"/>
</dbReference>
<dbReference type="GO" id="GO:0003677">
    <property type="term" value="F:DNA binding"/>
    <property type="evidence" value="ECO:0007669"/>
    <property type="project" value="UniProtKB-KW"/>
</dbReference>
<keyword evidence="2" id="KW-0238">DNA-binding</keyword>
<dbReference type="Proteomes" id="UP000014975">
    <property type="component" value="Unassembled WGS sequence"/>
</dbReference>
<gene>
    <name evidence="5" type="ORF">dsat_2161</name>
</gene>
<dbReference type="InterPro" id="IPR001387">
    <property type="entry name" value="Cro/C1-type_HTH"/>
</dbReference>
<evidence type="ECO:0000259" key="4">
    <source>
        <dbReference type="Pfam" id="PF00717"/>
    </source>
</evidence>
<dbReference type="EMBL" id="ATHI01000004">
    <property type="protein sequence ID" value="EPR35460.1"/>
    <property type="molecule type" value="Genomic_DNA"/>
</dbReference>
<dbReference type="PANTHER" id="PTHR40661:SF3">
    <property type="entry name" value="FELS-1 PROPHAGE TRANSCRIPTIONAL REGULATOR"/>
    <property type="match status" value="1"/>
</dbReference>
<name>S7TFS8_9BACT</name>
<organism evidence="5 6">
    <name type="scientific">Alkalidesulfovibrio alkalitolerans DSM 16529</name>
    <dbReference type="NCBI Taxonomy" id="1121439"/>
    <lineage>
        <taxon>Bacteria</taxon>
        <taxon>Pseudomonadati</taxon>
        <taxon>Thermodesulfobacteriota</taxon>
        <taxon>Desulfovibrionia</taxon>
        <taxon>Desulfovibrionales</taxon>
        <taxon>Desulfovibrionaceae</taxon>
        <taxon>Alkalidesulfovibrio</taxon>
    </lineage>
</organism>
<reference evidence="5 6" key="1">
    <citation type="journal article" date="2013" name="Genome Announc.">
        <title>Draft genome sequences for three mercury-methylating, sulfate-reducing bacteria.</title>
        <authorList>
            <person name="Brown S.D."/>
            <person name="Hurt R.A.Jr."/>
            <person name="Gilmour C.C."/>
            <person name="Elias D.A."/>
        </authorList>
    </citation>
    <scope>NUCLEOTIDE SEQUENCE [LARGE SCALE GENOMIC DNA]</scope>
    <source>
        <strain evidence="5 6">DSM 16529</strain>
    </source>
</reference>
<accession>S7TFS8</accession>
<dbReference type="STRING" id="1121439.dsat_2161"/>
<dbReference type="Gene3D" id="2.10.109.10">
    <property type="entry name" value="Umud Fragment, subunit A"/>
    <property type="match status" value="1"/>
</dbReference>
<evidence type="ECO:0000256" key="2">
    <source>
        <dbReference type="ARBA" id="ARBA00023125"/>
    </source>
</evidence>
<evidence type="ECO:0000313" key="5">
    <source>
        <dbReference type="EMBL" id="EPR35460.1"/>
    </source>
</evidence>
<dbReference type="InterPro" id="IPR036286">
    <property type="entry name" value="LexA/Signal_pep-like_sf"/>
</dbReference>
<dbReference type="InterPro" id="IPR039418">
    <property type="entry name" value="LexA-like"/>
</dbReference>
<sequence length="232" mass="25213">MYDLSTGKIFGAALKRLLGERPRGTQARLAKALGKESSYIADIKHGRGGGTEETRRYIASFLGVPYEEMLAMGRAMFKGASEGKAAFPLPEPLSAYGGEGITPVPFLEAVPSMGGESQRTSRKVKSHLAFRTDWLRTKGNPERMVVVRADGDSMHPTIPDGSIVLCDESRTGFAEGRVFLVEVGDGICIKRLRMGSSGVILVSDNGGVETPVPRGEHFRIRGRCLWTARELE</sequence>
<dbReference type="PATRIC" id="fig|1121439.3.peg.549"/>
<dbReference type="Pfam" id="PF00717">
    <property type="entry name" value="Peptidase_S24"/>
    <property type="match status" value="1"/>
</dbReference>
<dbReference type="CDD" id="cd06529">
    <property type="entry name" value="S24_LexA-like"/>
    <property type="match status" value="1"/>
</dbReference>
<dbReference type="InterPro" id="IPR010982">
    <property type="entry name" value="Lambda_DNA-bd_dom_sf"/>
</dbReference>
<protein>
    <submittedName>
        <fullName evidence="5">Putative phage repressor</fullName>
    </submittedName>
</protein>
<evidence type="ECO:0000256" key="3">
    <source>
        <dbReference type="ARBA" id="ARBA00023163"/>
    </source>
</evidence>
<keyword evidence="3" id="KW-0804">Transcription</keyword>
<keyword evidence="6" id="KW-1185">Reference proteome</keyword>
<dbReference type="SUPFAM" id="SSF47413">
    <property type="entry name" value="lambda repressor-like DNA-binding domains"/>
    <property type="match status" value="1"/>
</dbReference>
<keyword evidence="1" id="KW-0805">Transcription regulation</keyword>
<dbReference type="CDD" id="cd00093">
    <property type="entry name" value="HTH_XRE"/>
    <property type="match status" value="1"/>
</dbReference>
<proteinExistence type="predicted"/>
<dbReference type="eggNOG" id="COG2932">
    <property type="taxonomic scope" value="Bacteria"/>
</dbReference>
<feature type="domain" description="Peptidase S24/S26A/S26B/S26C" evidence="4">
    <location>
        <begin position="115"/>
        <end position="223"/>
    </location>
</feature>
<comment type="caution">
    <text evidence="5">The sequence shown here is derived from an EMBL/GenBank/DDBJ whole genome shotgun (WGS) entry which is preliminary data.</text>
</comment>
<dbReference type="OrthoDB" id="5363392at2"/>
<dbReference type="Gene3D" id="1.10.260.40">
    <property type="entry name" value="lambda repressor-like DNA-binding domains"/>
    <property type="match status" value="1"/>
</dbReference>
<dbReference type="SUPFAM" id="SSF51306">
    <property type="entry name" value="LexA/Signal peptidase"/>
    <property type="match status" value="1"/>
</dbReference>
<evidence type="ECO:0000256" key="1">
    <source>
        <dbReference type="ARBA" id="ARBA00023015"/>
    </source>
</evidence>
<dbReference type="RefSeq" id="WP_020886047.1">
    <property type="nucleotide sequence ID" value="NZ_ATHI01000004.1"/>
</dbReference>
<evidence type="ECO:0000313" key="6">
    <source>
        <dbReference type="Proteomes" id="UP000014975"/>
    </source>
</evidence>
<dbReference type="AlphaFoldDB" id="S7TFS8"/>
<dbReference type="InterPro" id="IPR015927">
    <property type="entry name" value="Peptidase_S24_S26A/B/C"/>
</dbReference>